<protein>
    <recommendedName>
        <fullName evidence="4">Aldehyde dehydrogenase</fullName>
    </recommendedName>
</protein>
<dbReference type="Proteomes" id="UP000614601">
    <property type="component" value="Unassembled WGS sequence"/>
</dbReference>
<feature type="active site" evidence="5 6">
    <location>
        <position position="215"/>
    </location>
</feature>
<sequence>MAGNSDSDYKQILSTLREGFVSGANGSLENRKNNLTALKNLITENEEAICSALWEDLRKSQFESIAHETGHTISEISTALSNLKAWTAPEKVARFILQAADSAYIVSEPLGVCLIIGAWNFPLQLLLAPLVGALAAGNTVFLKPSDLAPATEKCFLELFPKYLKEDVVKVVSADKDQMSEILQLRFDHIFFTGSTAIGKIVMKSAAEHLSPVTLELGGKSPAIIDNDCDLNITARRVMWGKLLNVGQVCVAPDYVILIGDQERKDKFVEECVKNIKEFYGENAKDSEDYGRIINTRHFDRLSKVLEASTGKVLYGGASDRDEKYIEPTIIDALEDDSTLQDELFGPILPILTVPALDDAIKYVNRHEKPLVAYLFSGRKNTVERVQNETSSGTLTINDTIMHMTLETLPFGGVGHSGMGGKYHGKASFDVFSHKKSVMHRTAGFEKLLWMRYPPFSADKLAWARRLTMKIKLPF</sequence>
<dbReference type="AlphaFoldDB" id="A0A811LG27"/>
<evidence type="ECO:0000259" key="8">
    <source>
        <dbReference type="Pfam" id="PF00171"/>
    </source>
</evidence>
<dbReference type="PROSITE" id="PS00687">
    <property type="entry name" value="ALDEHYDE_DEHYDR_GLU"/>
    <property type="match status" value="1"/>
</dbReference>
<feature type="domain" description="Aldehyde dehydrogenase" evidence="8">
    <location>
        <begin position="6"/>
        <end position="437"/>
    </location>
</feature>
<organism evidence="9 10">
    <name type="scientific">Bursaphelenchus okinawaensis</name>
    <dbReference type="NCBI Taxonomy" id="465554"/>
    <lineage>
        <taxon>Eukaryota</taxon>
        <taxon>Metazoa</taxon>
        <taxon>Ecdysozoa</taxon>
        <taxon>Nematoda</taxon>
        <taxon>Chromadorea</taxon>
        <taxon>Rhabditida</taxon>
        <taxon>Tylenchina</taxon>
        <taxon>Tylenchomorpha</taxon>
        <taxon>Aphelenchoidea</taxon>
        <taxon>Aphelenchoididae</taxon>
        <taxon>Bursaphelenchus</taxon>
    </lineage>
</organism>
<dbReference type="InterPro" id="IPR012394">
    <property type="entry name" value="Aldehyde_DH_NAD(P)"/>
</dbReference>
<evidence type="ECO:0000313" key="9">
    <source>
        <dbReference type="EMBL" id="CAD5226125.1"/>
    </source>
</evidence>
<evidence type="ECO:0000256" key="6">
    <source>
        <dbReference type="PROSITE-ProRule" id="PRU10007"/>
    </source>
</evidence>
<name>A0A811LG27_9BILA</name>
<evidence type="ECO:0000256" key="3">
    <source>
        <dbReference type="ARBA" id="ARBA00023027"/>
    </source>
</evidence>
<evidence type="ECO:0000256" key="5">
    <source>
        <dbReference type="PIRSR" id="PIRSR036492-1"/>
    </source>
</evidence>
<dbReference type="PIRSF" id="PIRSF036492">
    <property type="entry name" value="ALDH"/>
    <property type="match status" value="1"/>
</dbReference>
<keyword evidence="10" id="KW-1185">Reference proteome</keyword>
<feature type="active site" evidence="5">
    <location>
        <position position="249"/>
    </location>
</feature>
<reference evidence="9" key="1">
    <citation type="submission" date="2020-09" db="EMBL/GenBank/DDBJ databases">
        <authorList>
            <person name="Kikuchi T."/>
        </authorList>
    </citation>
    <scope>NUCLEOTIDE SEQUENCE</scope>
    <source>
        <strain evidence="9">SH1</strain>
    </source>
</reference>
<dbReference type="Proteomes" id="UP000783686">
    <property type="component" value="Unassembled WGS sequence"/>
</dbReference>
<evidence type="ECO:0000256" key="2">
    <source>
        <dbReference type="ARBA" id="ARBA00023002"/>
    </source>
</evidence>
<dbReference type="Gene3D" id="3.40.605.10">
    <property type="entry name" value="Aldehyde Dehydrogenase, Chain A, domain 1"/>
    <property type="match status" value="1"/>
</dbReference>
<keyword evidence="2 4" id="KW-0560">Oxidoreductase</keyword>
<dbReference type="InterPro" id="IPR016162">
    <property type="entry name" value="Ald_DH_N"/>
</dbReference>
<dbReference type="InterPro" id="IPR029510">
    <property type="entry name" value="Ald_DH_CS_GLU"/>
</dbReference>
<dbReference type="InterPro" id="IPR016161">
    <property type="entry name" value="Ald_DH/histidinol_DH"/>
</dbReference>
<dbReference type="Pfam" id="PF00171">
    <property type="entry name" value="Aldedh"/>
    <property type="match status" value="1"/>
</dbReference>
<dbReference type="PANTHER" id="PTHR43570:SF16">
    <property type="entry name" value="ALDEHYDE DEHYDROGENASE TYPE III, ISOFORM Q"/>
    <property type="match status" value="1"/>
</dbReference>
<dbReference type="FunFam" id="3.40.309.10:FF:000003">
    <property type="entry name" value="Aldehyde dehydrogenase"/>
    <property type="match status" value="1"/>
</dbReference>
<keyword evidence="3" id="KW-0520">NAD</keyword>
<evidence type="ECO:0000256" key="1">
    <source>
        <dbReference type="ARBA" id="ARBA00009986"/>
    </source>
</evidence>
<dbReference type="SUPFAM" id="SSF53720">
    <property type="entry name" value="ALDH-like"/>
    <property type="match status" value="1"/>
</dbReference>
<dbReference type="EMBL" id="CAJFCW020000005">
    <property type="protein sequence ID" value="CAG9121793.1"/>
    <property type="molecule type" value="Genomic_DNA"/>
</dbReference>
<comment type="similarity">
    <text evidence="1 4 7">Belongs to the aldehyde dehydrogenase family.</text>
</comment>
<dbReference type="InterPro" id="IPR015590">
    <property type="entry name" value="Aldehyde_DH_dom"/>
</dbReference>
<evidence type="ECO:0000256" key="4">
    <source>
        <dbReference type="PIRNR" id="PIRNR036492"/>
    </source>
</evidence>
<comment type="caution">
    <text evidence="9">The sequence shown here is derived from an EMBL/GenBank/DDBJ whole genome shotgun (WGS) entry which is preliminary data.</text>
</comment>
<dbReference type="Gene3D" id="3.40.309.10">
    <property type="entry name" value="Aldehyde Dehydrogenase, Chain A, domain 2"/>
    <property type="match status" value="1"/>
</dbReference>
<accession>A0A811LG27</accession>
<gene>
    <name evidence="9" type="ORF">BOKJ2_LOCUS11921</name>
</gene>
<dbReference type="PANTHER" id="PTHR43570">
    <property type="entry name" value="ALDEHYDE DEHYDROGENASE"/>
    <property type="match status" value="1"/>
</dbReference>
<dbReference type="GO" id="GO:0005737">
    <property type="term" value="C:cytoplasm"/>
    <property type="evidence" value="ECO:0007669"/>
    <property type="project" value="TreeGrafter"/>
</dbReference>
<dbReference type="InterPro" id="IPR016163">
    <property type="entry name" value="Ald_DH_C"/>
</dbReference>
<dbReference type="CDD" id="cd07087">
    <property type="entry name" value="ALDH_F3-13-14_CALDH-like"/>
    <property type="match status" value="1"/>
</dbReference>
<proteinExistence type="inferred from homology"/>
<dbReference type="GO" id="GO:0006081">
    <property type="term" value="P:aldehyde metabolic process"/>
    <property type="evidence" value="ECO:0007669"/>
    <property type="project" value="InterPro"/>
</dbReference>
<dbReference type="EMBL" id="CAJFDH010000005">
    <property type="protein sequence ID" value="CAD5226125.1"/>
    <property type="molecule type" value="Genomic_DNA"/>
</dbReference>
<evidence type="ECO:0000256" key="7">
    <source>
        <dbReference type="RuleBase" id="RU003345"/>
    </source>
</evidence>
<dbReference type="GO" id="GO:0004029">
    <property type="term" value="F:aldehyde dehydrogenase (NAD+) activity"/>
    <property type="evidence" value="ECO:0007669"/>
    <property type="project" value="TreeGrafter"/>
</dbReference>
<dbReference type="OrthoDB" id="440325at2759"/>
<dbReference type="FunFam" id="3.40.605.10:FF:000004">
    <property type="entry name" value="Aldehyde dehydrogenase"/>
    <property type="match status" value="1"/>
</dbReference>
<evidence type="ECO:0000313" key="10">
    <source>
        <dbReference type="Proteomes" id="UP000614601"/>
    </source>
</evidence>